<dbReference type="PROSITE" id="PS50021">
    <property type="entry name" value="CH"/>
    <property type="match status" value="1"/>
</dbReference>
<keyword evidence="4" id="KW-1185">Reference proteome</keyword>
<gene>
    <name evidence="3" type="ORF">CUNI_LOCUS19805</name>
</gene>
<dbReference type="InterPro" id="IPR001715">
    <property type="entry name" value="CH_dom"/>
</dbReference>
<dbReference type="SUPFAM" id="SSF47576">
    <property type="entry name" value="Calponin-homology domain, CH-domain"/>
    <property type="match status" value="1"/>
</dbReference>
<dbReference type="Proteomes" id="UP000678393">
    <property type="component" value="Unassembled WGS sequence"/>
</dbReference>
<dbReference type="Pfam" id="PF11971">
    <property type="entry name" value="CAMSAP_CH"/>
    <property type="match status" value="1"/>
</dbReference>
<proteinExistence type="predicted"/>
<feature type="region of interest" description="Disordered" evidence="1">
    <location>
        <begin position="529"/>
        <end position="549"/>
    </location>
</feature>
<dbReference type="OrthoDB" id="2125658at2759"/>
<dbReference type="GO" id="GO:0051011">
    <property type="term" value="F:microtubule minus-end binding"/>
    <property type="evidence" value="ECO:0007669"/>
    <property type="project" value="TreeGrafter"/>
</dbReference>
<evidence type="ECO:0000313" key="4">
    <source>
        <dbReference type="Proteomes" id="UP000678393"/>
    </source>
</evidence>
<dbReference type="PANTHER" id="PTHR21595">
    <property type="entry name" value="PATRONIN"/>
    <property type="match status" value="1"/>
</dbReference>
<dbReference type="InterPro" id="IPR032940">
    <property type="entry name" value="CAMSAP"/>
</dbReference>
<dbReference type="PANTHER" id="PTHR21595:SF0">
    <property type="entry name" value="PATRONIN"/>
    <property type="match status" value="1"/>
</dbReference>
<reference evidence="3" key="1">
    <citation type="submission" date="2021-04" db="EMBL/GenBank/DDBJ databases">
        <authorList>
            <consortium name="Molecular Ecology Group"/>
        </authorList>
    </citation>
    <scope>NUCLEOTIDE SEQUENCE</scope>
</reference>
<dbReference type="InterPro" id="IPR036872">
    <property type="entry name" value="CH_dom_sf"/>
</dbReference>
<dbReference type="GO" id="GO:0007026">
    <property type="term" value="P:negative regulation of microtubule depolymerization"/>
    <property type="evidence" value="ECO:0007669"/>
    <property type="project" value="TreeGrafter"/>
</dbReference>
<dbReference type="GO" id="GO:0005516">
    <property type="term" value="F:calmodulin binding"/>
    <property type="evidence" value="ECO:0007669"/>
    <property type="project" value="InterPro"/>
</dbReference>
<feature type="compositionally biased region" description="Basic and acidic residues" evidence="1">
    <location>
        <begin position="534"/>
        <end position="549"/>
    </location>
</feature>
<protein>
    <recommendedName>
        <fullName evidence="2">Calponin-homology (CH) domain-containing protein</fullName>
    </recommendedName>
</protein>
<feature type="domain" description="Calponin-homology (CH)" evidence="2">
    <location>
        <begin position="200"/>
        <end position="348"/>
    </location>
</feature>
<dbReference type="Pfam" id="PF25532">
    <property type="entry name" value="CH_CAMSAP2_N"/>
    <property type="match status" value="1"/>
</dbReference>
<evidence type="ECO:0000259" key="2">
    <source>
        <dbReference type="PROSITE" id="PS50021"/>
    </source>
</evidence>
<dbReference type="AlphaFoldDB" id="A0A8S3ZX31"/>
<dbReference type="InterPro" id="IPR022613">
    <property type="entry name" value="CH_CAMSAP_2"/>
</dbReference>
<dbReference type="InterPro" id="IPR058042">
    <property type="entry name" value="CAMSAP_N"/>
</dbReference>
<evidence type="ECO:0000256" key="1">
    <source>
        <dbReference type="SAM" id="MobiDB-lite"/>
    </source>
</evidence>
<accession>A0A8S3ZX31</accession>
<organism evidence="3 4">
    <name type="scientific">Candidula unifasciata</name>
    <dbReference type="NCBI Taxonomy" id="100452"/>
    <lineage>
        <taxon>Eukaryota</taxon>
        <taxon>Metazoa</taxon>
        <taxon>Spiralia</taxon>
        <taxon>Lophotrochozoa</taxon>
        <taxon>Mollusca</taxon>
        <taxon>Gastropoda</taxon>
        <taxon>Heterobranchia</taxon>
        <taxon>Euthyneura</taxon>
        <taxon>Panpulmonata</taxon>
        <taxon>Eupulmonata</taxon>
        <taxon>Stylommatophora</taxon>
        <taxon>Helicina</taxon>
        <taxon>Helicoidea</taxon>
        <taxon>Geomitridae</taxon>
        <taxon>Candidula</taxon>
    </lineage>
</organism>
<dbReference type="GO" id="GO:0036449">
    <property type="term" value="C:microtubule minus-end"/>
    <property type="evidence" value="ECO:0007669"/>
    <property type="project" value="TreeGrafter"/>
</dbReference>
<feature type="non-terminal residue" evidence="3">
    <location>
        <position position="549"/>
    </location>
</feature>
<dbReference type="GO" id="GO:0031122">
    <property type="term" value="P:cytoplasmic microtubule organization"/>
    <property type="evidence" value="ECO:0007669"/>
    <property type="project" value="TreeGrafter"/>
</dbReference>
<dbReference type="EMBL" id="CAJHNH020006968">
    <property type="protein sequence ID" value="CAG5134247.1"/>
    <property type="molecule type" value="Genomic_DNA"/>
</dbReference>
<sequence length="549" mass="61992">MDSYNHGNISNNVLNNTSDTSDGDVIEIFPFEEYDWNRVSICVLLIYYYICICEGKLRASVSWLLSKAYPNDIPKELQDPFYQTSDDQLILRPVMVNLMTSSELYCQACSNMFPETHTQWQGHWSIIQVLSRKGIYIADVQDTSVTETVLVQTAPFRLKAHLALIDALMKAYTCEVASVEKVVKAVRRFTTFPASSELPDTPEEALLFWINKVCTVLRTDGVHKVALEGVIKGEAGQKVRVLGKSTCYHEPIQVSPLTDLMRDIGDGCSIAALIAFYRPHLLSIKDVCLKKDIGIADSLHNLRQIKRFCRHHLPGKCFHLSYEDLLYSHEGMRPNIIAFLADLFFYFEGPGSVQDADTGLSEVKPLREKSEVVASAGKVIPSVPVSLVTKRSFQRQSLEETANNLGMGRVHQPLLPRRGRRSIPQEEARISGSPPIVRKSGRRTLSLCSPQDRDTVHKSVLAWQDDQKIPHRFTRNATCDPNHPDYMELESVTTGQSRFSASPQQYVDHRQSKTPVVSYTDHRLEPLLPAMMRPAKERETVSKAQERGD</sequence>
<evidence type="ECO:0000313" key="3">
    <source>
        <dbReference type="EMBL" id="CAG5134247.1"/>
    </source>
</evidence>
<comment type="caution">
    <text evidence="3">The sequence shown here is derived from an EMBL/GenBank/DDBJ whole genome shotgun (WGS) entry which is preliminary data.</text>
</comment>
<name>A0A8S3ZX31_9EUPU</name>
<feature type="region of interest" description="Disordered" evidence="1">
    <location>
        <begin position="420"/>
        <end position="441"/>
    </location>
</feature>